<dbReference type="EMBL" id="CAXAMN010001425">
    <property type="protein sequence ID" value="CAK8994260.1"/>
    <property type="molecule type" value="Genomic_DNA"/>
</dbReference>
<evidence type="ECO:0000313" key="4">
    <source>
        <dbReference type="Proteomes" id="UP001642484"/>
    </source>
</evidence>
<feature type="transmembrane region" description="Helical" evidence="2">
    <location>
        <begin position="145"/>
        <end position="163"/>
    </location>
</feature>
<keyword evidence="4" id="KW-1185">Reference proteome</keyword>
<keyword evidence="2" id="KW-0812">Transmembrane</keyword>
<proteinExistence type="predicted"/>
<gene>
    <name evidence="3" type="ORF">CCMP2556_LOCUS3574</name>
</gene>
<feature type="region of interest" description="Disordered" evidence="1">
    <location>
        <begin position="28"/>
        <end position="47"/>
    </location>
</feature>
<protein>
    <submittedName>
        <fullName evidence="3">Uncharacterized protein</fullName>
    </submittedName>
</protein>
<feature type="region of interest" description="Disordered" evidence="1">
    <location>
        <begin position="1"/>
        <end position="22"/>
    </location>
</feature>
<feature type="transmembrane region" description="Helical" evidence="2">
    <location>
        <begin position="108"/>
        <end position="125"/>
    </location>
</feature>
<keyword evidence="2" id="KW-0472">Membrane</keyword>
<comment type="caution">
    <text evidence="3">The sequence shown here is derived from an EMBL/GenBank/DDBJ whole genome shotgun (WGS) entry which is preliminary data.</text>
</comment>
<evidence type="ECO:0000256" key="1">
    <source>
        <dbReference type="SAM" id="MobiDB-lite"/>
    </source>
</evidence>
<name>A0ABP0HVQ3_9DINO</name>
<evidence type="ECO:0000256" key="2">
    <source>
        <dbReference type="SAM" id="Phobius"/>
    </source>
</evidence>
<reference evidence="3 4" key="1">
    <citation type="submission" date="2024-02" db="EMBL/GenBank/DDBJ databases">
        <authorList>
            <person name="Chen Y."/>
            <person name="Shah S."/>
            <person name="Dougan E. K."/>
            <person name="Thang M."/>
            <person name="Chan C."/>
        </authorList>
    </citation>
    <scope>NUCLEOTIDE SEQUENCE [LARGE SCALE GENOMIC DNA]</scope>
</reference>
<feature type="compositionally biased region" description="Polar residues" evidence="1">
    <location>
        <begin position="1"/>
        <end position="11"/>
    </location>
</feature>
<dbReference type="Proteomes" id="UP001642484">
    <property type="component" value="Unassembled WGS sequence"/>
</dbReference>
<evidence type="ECO:0000313" key="3">
    <source>
        <dbReference type="EMBL" id="CAK8994260.1"/>
    </source>
</evidence>
<keyword evidence="2" id="KW-1133">Transmembrane helix</keyword>
<organism evidence="3 4">
    <name type="scientific">Durusdinium trenchii</name>
    <dbReference type="NCBI Taxonomy" id="1381693"/>
    <lineage>
        <taxon>Eukaryota</taxon>
        <taxon>Sar</taxon>
        <taxon>Alveolata</taxon>
        <taxon>Dinophyceae</taxon>
        <taxon>Suessiales</taxon>
        <taxon>Symbiodiniaceae</taxon>
        <taxon>Durusdinium</taxon>
    </lineage>
</organism>
<sequence length="198" mass="22166">MSSISTDSNYTMHVASAESDEAETEALLGASSAEFISPTPEGSAGPRHQLFAMTHREVRELLHEEQVQMQAEQQRDLPQPVPPPLEEKRLVVDPCLGRLELLWAKARLALVILSGFAFVALLGRLGHNWLEMRLAKGEIPPMEAALLIGVVMPAALVGFLCVLEHTEWRYVRTVFPTSEPYTPLLHELLPRLRRLCRL</sequence>
<accession>A0ABP0HVQ3</accession>